<accession>J0QY43</accession>
<dbReference type="InterPro" id="IPR000623">
    <property type="entry name" value="Shikimate_kinase/TSH1"/>
</dbReference>
<dbReference type="GO" id="GO:0005829">
    <property type="term" value="C:cytosol"/>
    <property type="evidence" value="ECO:0007669"/>
    <property type="project" value="TreeGrafter"/>
</dbReference>
<keyword evidence="9" id="KW-1185">Reference proteome</keyword>
<reference evidence="8 9" key="1">
    <citation type="submission" date="2012-03" db="EMBL/GenBank/DDBJ databases">
        <title>The Genome Sequence of Bartonella tamiae Th239.</title>
        <authorList>
            <consortium name="The Broad Institute Genome Sequencing Platform"/>
            <consortium name="The Broad Institute Genome Sequencing Center for Infectious Disease"/>
            <person name="Feldgarden M."/>
            <person name="Kirby J."/>
            <person name="Kosoy M."/>
            <person name="Birtles R."/>
            <person name="Probert W.S."/>
            <person name="Chiaraviglio L."/>
            <person name="Young S.K."/>
            <person name="Zeng Q."/>
            <person name="Gargeya S."/>
            <person name="Fitzgerald M."/>
            <person name="Haas B."/>
            <person name="Abouelleil A."/>
            <person name="Alvarado L."/>
            <person name="Arachchi H.M."/>
            <person name="Berlin A."/>
            <person name="Chapman S.B."/>
            <person name="Gearin G."/>
            <person name="Goldberg J."/>
            <person name="Griggs A."/>
            <person name="Gujja S."/>
            <person name="Hansen M."/>
            <person name="Heiman D."/>
            <person name="Howarth C."/>
            <person name="Larimer J."/>
            <person name="Lui A."/>
            <person name="MacDonald P.J.P."/>
            <person name="McCowen C."/>
            <person name="Montmayeur A."/>
            <person name="Murphy C."/>
            <person name="Neiman D."/>
            <person name="Pearson M."/>
            <person name="Priest M."/>
            <person name="Roberts A."/>
            <person name="Saif S."/>
            <person name="Shea T."/>
            <person name="Sisk P."/>
            <person name="Stolte C."/>
            <person name="Sykes S."/>
            <person name="Wortman J."/>
            <person name="Nusbaum C."/>
            <person name="Birren B."/>
        </authorList>
    </citation>
    <scope>NUCLEOTIDE SEQUENCE [LARGE SCALE GENOMIC DNA]</scope>
    <source>
        <strain evidence="8 9">Th239</strain>
    </source>
</reference>
<dbReference type="EC" id="2.7.1.71" evidence="7"/>
<dbReference type="AlphaFoldDB" id="J0QY43"/>
<dbReference type="EMBL" id="AIMB01000003">
    <property type="protein sequence ID" value="EJF91011.1"/>
    <property type="molecule type" value="Genomic_DNA"/>
</dbReference>
<evidence type="ECO:0000256" key="3">
    <source>
        <dbReference type="ARBA" id="ARBA00022741"/>
    </source>
</evidence>
<organism evidence="8 9">
    <name type="scientific">Bartonella tamiae Th239</name>
    <dbReference type="NCBI Taxonomy" id="1094558"/>
    <lineage>
        <taxon>Bacteria</taxon>
        <taxon>Pseudomonadati</taxon>
        <taxon>Pseudomonadota</taxon>
        <taxon>Alphaproteobacteria</taxon>
        <taxon>Hyphomicrobiales</taxon>
        <taxon>Bartonellaceae</taxon>
        <taxon>Bartonella</taxon>
    </lineage>
</organism>
<evidence type="ECO:0000256" key="2">
    <source>
        <dbReference type="ARBA" id="ARBA00022679"/>
    </source>
</evidence>
<dbReference type="NCBIfam" id="NF010552">
    <property type="entry name" value="PRK13946.1"/>
    <property type="match status" value="1"/>
</dbReference>
<gene>
    <name evidence="7" type="primary">aroK</name>
    <name evidence="8" type="ORF">ME5_00343</name>
</gene>
<dbReference type="SUPFAM" id="SSF52540">
    <property type="entry name" value="P-loop containing nucleoside triphosphate hydrolases"/>
    <property type="match status" value="1"/>
</dbReference>
<keyword evidence="2 7" id="KW-0808">Transferase</keyword>
<comment type="caution">
    <text evidence="8">The sequence shown here is derived from an EMBL/GenBank/DDBJ whole genome shotgun (WGS) entry which is preliminary data.</text>
</comment>
<dbReference type="GO" id="GO:0005524">
    <property type="term" value="F:ATP binding"/>
    <property type="evidence" value="ECO:0007669"/>
    <property type="project" value="UniProtKB-UniRule"/>
</dbReference>
<dbReference type="GO" id="GO:0004765">
    <property type="term" value="F:shikimate kinase activity"/>
    <property type="evidence" value="ECO:0007669"/>
    <property type="project" value="UniProtKB-UniRule"/>
</dbReference>
<dbReference type="HOGENOM" id="CLU_057607_2_0_5"/>
<dbReference type="PANTHER" id="PTHR21087">
    <property type="entry name" value="SHIKIMATE KINASE"/>
    <property type="match status" value="1"/>
</dbReference>
<comment type="subunit">
    <text evidence="7">Monomer.</text>
</comment>
<keyword evidence="3 7" id="KW-0547">Nucleotide-binding</keyword>
<feature type="binding site" evidence="7">
    <location>
        <position position="203"/>
    </location>
    <ligand>
        <name>substrate</name>
    </ligand>
</feature>
<dbReference type="eggNOG" id="COG0703">
    <property type="taxonomic scope" value="Bacteria"/>
</dbReference>
<feature type="binding site" evidence="7">
    <location>
        <begin position="78"/>
        <end position="83"/>
    </location>
    <ligand>
        <name>ATP</name>
        <dbReference type="ChEBI" id="CHEBI:30616"/>
    </ligand>
</feature>
<comment type="similarity">
    <text evidence="7">Belongs to the shikimate kinase family.</text>
</comment>
<comment type="function">
    <text evidence="7">Catalyzes the specific phosphorylation of the 3-hydroxyl group of shikimic acid using ATP as a cosubstrate.</text>
</comment>
<evidence type="ECO:0000313" key="8">
    <source>
        <dbReference type="EMBL" id="EJF91011.1"/>
    </source>
</evidence>
<evidence type="ECO:0000256" key="1">
    <source>
        <dbReference type="ARBA" id="ARBA00022605"/>
    </source>
</evidence>
<comment type="caution">
    <text evidence="7">Lacks conserved residue(s) required for the propagation of feature annotation.</text>
</comment>
<feature type="binding site" evidence="7">
    <location>
        <position position="184"/>
    </location>
    <ligand>
        <name>ATP</name>
        <dbReference type="ChEBI" id="CHEBI:30616"/>
    </ligand>
</feature>
<sequence>MKSIMKKIGKHTGKNVGQFIDKNRNNVMDKNVDKDITKISNKDERKKYFKKNAPMARTAARLNTRLNNKSLVLVGLMGAGKTTVGKRVASMLRLPFFDADHEIENAAQMTIPELFEAYGEAEFRGLERRVILRLIQQGPMVLATGGGAYMNEETRMAINEKGISVWLDADLDLLMERVSRRQNRPLLQNENPRAVMERLMQERYPIYARAHLTVKSRKAGRDVVARNVVRIVERHLNKQEKLQQKEFHYK</sequence>
<comment type="catalytic activity">
    <reaction evidence="7">
        <text>shikimate + ATP = 3-phosphoshikimate + ADP + H(+)</text>
        <dbReference type="Rhea" id="RHEA:13121"/>
        <dbReference type="ChEBI" id="CHEBI:15378"/>
        <dbReference type="ChEBI" id="CHEBI:30616"/>
        <dbReference type="ChEBI" id="CHEBI:36208"/>
        <dbReference type="ChEBI" id="CHEBI:145989"/>
        <dbReference type="ChEBI" id="CHEBI:456216"/>
        <dbReference type="EC" id="2.7.1.71"/>
    </reaction>
</comment>
<keyword evidence="5 7" id="KW-0067">ATP-binding</keyword>
<feature type="binding site" evidence="7">
    <location>
        <position position="100"/>
    </location>
    <ligand>
        <name>substrate</name>
    </ligand>
</feature>
<keyword evidence="4 7" id="KW-0418">Kinase</keyword>
<dbReference type="HAMAP" id="MF_00109">
    <property type="entry name" value="Shikimate_kinase"/>
    <property type="match status" value="1"/>
</dbReference>
<dbReference type="GO" id="GO:0009073">
    <property type="term" value="P:aromatic amino acid family biosynthetic process"/>
    <property type="evidence" value="ECO:0007669"/>
    <property type="project" value="UniProtKB-KW"/>
</dbReference>
<proteinExistence type="inferred from homology"/>
<evidence type="ECO:0000256" key="5">
    <source>
        <dbReference type="ARBA" id="ARBA00022840"/>
    </source>
</evidence>
<dbReference type="GO" id="GO:0000287">
    <property type="term" value="F:magnesium ion binding"/>
    <property type="evidence" value="ECO:0007669"/>
    <property type="project" value="UniProtKB-UniRule"/>
</dbReference>
<feature type="binding site" evidence="7">
    <location>
        <position position="124"/>
    </location>
    <ligand>
        <name>substrate</name>
    </ligand>
</feature>
<keyword evidence="1 7" id="KW-0028">Amino-acid biosynthesis</keyword>
<comment type="pathway">
    <text evidence="7">Metabolic intermediate biosynthesis; chorismate biosynthesis; chorismate from D-erythrose 4-phosphate and phosphoenolpyruvate: step 5/7.</text>
</comment>
<dbReference type="GO" id="GO:0008652">
    <property type="term" value="P:amino acid biosynthetic process"/>
    <property type="evidence" value="ECO:0007669"/>
    <property type="project" value="UniProtKB-KW"/>
</dbReference>
<keyword evidence="7" id="KW-0460">Magnesium</keyword>
<dbReference type="Proteomes" id="UP000008952">
    <property type="component" value="Unassembled WGS sequence"/>
</dbReference>
<dbReference type="InterPro" id="IPR031322">
    <property type="entry name" value="Shikimate/glucono_kinase"/>
</dbReference>
<dbReference type="PRINTS" id="PR01100">
    <property type="entry name" value="SHIKIMTKNASE"/>
</dbReference>
<dbReference type="GO" id="GO:0009423">
    <property type="term" value="P:chorismate biosynthetic process"/>
    <property type="evidence" value="ECO:0007669"/>
    <property type="project" value="UniProtKB-UniRule"/>
</dbReference>
<dbReference type="UniPathway" id="UPA00053">
    <property type="reaction ID" value="UER00088"/>
</dbReference>
<protein>
    <recommendedName>
        <fullName evidence="7">Shikimate kinase</fullName>
        <shortName evidence="7">SK</shortName>
        <ecNumber evidence="7">2.7.1.71</ecNumber>
    </recommendedName>
</protein>
<dbReference type="PATRIC" id="fig|1094558.3.peg.380"/>
<feature type="binding site" evidence="7">
    <location>
        <position position="146"/>
    </location>
    <ligand>
        <name>substrate</name>
    </ligand>
</feature>
<evidence type="ECO:0000256" key="6">
    <source>
        <dbReference type="ARBA" id="ARBA00023141"/>
    </source>
</evidence>
<evidence type="ECO:0000313" key="9">
    <source>
        <dbReference type="Proteomes" id="UP000008952"/>
    </source>
</evidence>
<evidence type="ECO:0000256" key="7">
    <source>
        <dbReference type="HAMAP-Rule" id="MF_00109"/>
    </source>
</evidence>
<evidence type="ECO:0000256" key="4">
    <source>
        <dbReference type="ARBA" id="ARBA00022777"/>
    </source>
</evidence>
<feature type="binding site" evidence="7">
    <location>
        <position position="82"/>
    </location>
    <ligand>
        <name>Mg(2+)</name>
        <dbReference type="ChEBI" id="CHEBI:18420"/>
    </ligand>
</feature>
<keyword evidence="7" id="KW-0963">Cytoplasm</keyword>
<dbReference type="Pfam" id="PF01202">
    <property type="entry name" value="SKI"/>
    <property type="match status" value="1"/>
</dbReference>
<dbReference type="PANTHER" id="PTHR21087:SF16">
    <property type="entry name" value="SHIKIMATE KINASE 1, CHLOROPLASTIC"/>
    <property type="match status" value="1"/>
</dbReference>
<dbReference type="STRING" id="1094558.ME5_00343"/>
<dbReference type="InterPro" id="IPR027417">
    <property type="entry name" value="P-loop_NTPase"/>
</dbReference>
<keyword evidence="6 7" id="KW-0057">Aromatic amino acid biosynthesis</keyword>
<name>J0QY43_9HYPH</name>
<dbReference type="CDD" id="cd00464">
    <property type="entry name" value="SK"/>
    <property type="match status" value="1"/>
</dbReference>
<comment type="subcellular location">
    <subcellularLocation>
        <location evidence="7">Cytoplasm</location>
    </subcellularLocation>
</comment>
<comment type="cofactor">
    <cofactor evidence="7">
        <name>Mg(2+)</name>
        <dbReference type="ChEBI" id="CHEBI:18420"/>
    </cofactor>
    <text evidence="7">Binds 1 Mg(2+) ion per subunit.</text>
</comment>
<dbReference type="Gene3D" id="3.40.50.300">
    <property type="entry name" value="P-loop containing nucleotide triphosphate hydrolases"/>
    <property type="match status" value="1"/>
</dbReference>
<keyword evidence="7" id="KW-0479">Metal-binding</keyword>